<dbReference type="Gene3D" id="2.120.10.30">
    <property type="entry name" value="TolB, C-terminal domain"/>
    <property type="match status" value="1"/>
</dbReference>
<comment type="caution">
    <text evidence="3">The sequence shown here is derived from an EMBL/GenBank/DDBJ whole genome shotgun (WGS) entry which is preliminary data.</text>
</comment>
<evidence type="ECO:0000259" key="2">
    <source>
        <dbReference type="Pfam" id="PF07995"/>
    </source>
</evidence>
<dbReference type="InterPro" id="IPR011041">
    <property type="entry name" value="Quinoprot_gluc/sorb_DH_b-prop"/>
</dbReference>
<reference evidence="3 4" key="1">
    <citation type="journal article" date="2014" name="Genome Announc.">
        <title>Draft Genome Sequence of Lysobacter capsici AZ78, a Bacterium Antagonistic to Plant-Pathogenic Oomycetes.</title>
        <authorList>
            <person name="Puopolo G."/>
            <person name="Sonego P."/>
            <person name="Engelen K."/>
            <person name="Pertot I."/>
        </authorList>
    </citation>
    <scope>NUCLEOTIDE SEQUENCE [LARGE SCALE GENOMIC DNA]</scope>
    <source>
        <strain evidence="3 4">AZ78</strain>
    </source>
</reference>
<organism evidence="3 4">
    <name type="scientific">Lysobacter capsici AZ78</name>
    <dbReference type="NCBI Taxonomy" id="1444315"/>
    <lineage>
        <taxon>Bacteria</taxon>
        <taxon>Pseudomonadati</taxon>
        <taxon>Pseudomonadota</taxon>
        <taxon>Gammaproteobacteria</taxon>
        <taxon>Lysobacterales</taxon>
        <taxon>Lysobacteraceae</taxon>
        <taxon>Lysobacter</taxon>
    </lineage>
</organism>
<dbReference type="PANTHER" id="PTHR19328:SF75">
    <property type="entry name" value="ALDOSE SUGAR DEHYDROGENASE YLII"/>
    <property type="match status" value="1"/>
</dbReference>
<evidence type="ECO:0000256" key="1">
    <source>
        <dbReference type="SAM" id="SignalP"/>
    </source>
</evidence>
<accession>A0A108UCB8</accession>
<dbReference type="AlphaFoldDB" id="A0A108UCB8"/>
<evidence type="ECO:0000313" key="4">
    <source>
        <dbReference type="Proteomes" id="UP000023435"/>
    </source>
</evidence>
<sequence>MKRSTLSIVCSTALLAAFAAPAAAKPDNAAQDNDTADASAQAVKANPFTATEVARFNEPWAMTFLPNGRLLVTEKRGVLKVLTIGGTAQTITGVPAVAYGGQGGFGDVVLHPQYATNGLVYISYAEKGSTSGTAGATVARAKLTLTSSGGSLSNLQVLWRQPKVSGSNHYGHRIAFGPDRKLWITSSERQKFDPAQDLNSPLGKVIRLNDDGTVPTDNPFYSRGGVAATVWSYGHRNLLGIAFDAQSKLWIHEMGPKGGDELNLIERGSNYGWPLVSQGDHYDGTPIPRHSTRPDLNAPEAWWTPVIAPAGFVIYSGTRFPAWNGSGLIGGLASQALVRVRFNGNTAAEAERYPMGKRIREVEQGPNGDVWLLEDGANARLLRLTPI</sequence>
<dbReference type="RefSeq" id="WP_036106587.1">
    <property type="nucleotide sequence ID" value="NZ_JAJA02000001.1"/>
</dbReference>
<feature type="signal peptide" evidence="1">
    <location>
        <begin position="1"/>
        <end position="22"/>
    </location>
</feature>
<keyword evidence="1" id="KW-0732">Signal</keyword>
<dbReference type="SUPFAM" id="SSF50952">
    <property type="entry name" value="Soluble quinoprotein glucose dehydrogenase"/>
    <property type="match status" value="1"/>
</dbReference>
<protein>
    <submittedName>
        <fullName evidence="3">PQQ-dependent oxidoreductase, gdhB family</fullName>
    </submittedName>
</protein>
<dbReference type="InterPro" id="IPR011042">
    <property type="entry name" value="6-blade_b-propeller_TolB-like"/>
</dbReference>
<proteinExistence type="predicted"/>
<dbReference type="OrthoDB" id="9770043at2"/>
<dbReference type="EMBL" id="JAJA02000001">
    <property type="protein sequence ID" value="KWS06467.1"/>
    <property type="molecule type" value="Genomic_DNA"/>
</dbReference>
<feature type="domain" description="Glucose/Sorbosone dehydrogenase" evidence="2">
    <location>
        <begin position="56"/>
        <end position="383"/>
    </location>
</feature>
<dbReference type="PANTHER" id="PTHR19328">
    <property type="entry name" value="HEDGEHOG-INTERACTING PROTEIN"/>
    <property type="match status" value="1"/>
</dbReference>
<dbReference type="InterPro" id="IPR012938">
    <property type="entry name" value="Glc/Sorbosone_DH"/>
</dbReference>
<evidence type="ECO:0000313" key="3">
    <source>
        <dbReference type="EMBL" id="KWS06467.1"/>
    </source>
</evidence>
<gene>
    <name evidence="3" type="ORF">AZ78_4023</name>
</gene>
<feature type="chain" id="PRO_5007131893" evidence="1">
    <location>
        <begin position="23"/>
        <end position="387"/>
    </location>
</feature>
<dbReference type="Proteomes" id="UP000023435">
    <property type="component" value="Unassembled WGS sequence"/>
</dbReference>
<name>A0A108UCB8_9GAMM</name>
<dbReference type="Pfam" id="PF07995">
    <property type="entry name" value="GSDH"/>
    <property type="match status" value="1"/>
</dbReference>
<keyword evidence="4" id="KW-1185">Reference proteome</keyword>